<evidence type="ECO:0000313" key="20">
    <source>
        <dbReference type="Proteomes" id="UP000486351"/>
    </source>
</evidence>
<evidence type="ECO:0000313" key="9">
    <source>
        <dbReference type="EMBL" id="KAE9242950.1"/>
    </source>
</evidence>
<evidence type="ECO:0000313" key="4">
    <source>
        <dbReference type="EMBL" id="KAE9121153.1"/>
    </source>
</evidence>
<evidence type="ECO:0000313" key="17">
    <source>
        <dbReference type="Proteomes" id="UP000441208"/>
    </source>
</evidence>
<evidence type="ECO:0000313" key="3">
    <source>
        <dbReference type="EMBL" id="KAE9017946.1"/>
    </source>
</evidence>
<dbReference type="EMBL" id="QXGE01000250">
    <property type="protein sequence ID" value="KAE9318576.1"/>
    <property type="molecule type" value="Genomic_DNA"/>
</dbReference>
<reference evidence="18 19" key="1">
    <citation type="submission" date="2018-09" db="EMBL/GenBank/DDBJ databases">
        <title>Genomic investigation of the strawberry pathogen Phytophthora fragariae indicates pathogenicity is determined by transcriptional variation in three key races.</title>
        <authorList>
            <person name="Adams T.M."/>
            <person name="Armitage A.D."/>
            <person name="Sobczyk M.K."/>
            <person name="Bates H.J."/>
            <person name="Dunwell J.M."/>
            <person name="Nellist C.F."/>
            <person name="Harrison R.J."/>
        </authorList>
    </citation>
    <scope>NUCLEOTIDE SEQUENCE [LARGE SCALE GENOMIC DNA]</scope>
    <source>
        <strain evidence="10 14">A4</strain>
        <strain evidence="9 15">BC-1</strain>
        <strain evidence="8 19">BC-23</strain>
        <strain evidence="7 13">NOV-27</strain>
        <strain evidence="6 16">NOV-5</strain>
        <strain evidence="4 17">NOV-71</strain>
        <strain evidence="11 20">NOV-77</strain>
        <strain evidence="2 12">NOV-9</strain>
        <strain evidence="5 21">ONT-3</strain>
        <strain evidence="3 18">SCRP245</strain>
    </source>
</reference>
<evidence type="ECO:0000313" key="13">
    <source>
        <dbReference type="Proteomes" id="UP000433483"/>
    </source>
</evidence>
<dbReference type="Proteomes" id="UP000440367">
    <property type="component" value="Unassembled WGS sequence"/>
</dbReference>
<organism evidence="3 18">
    <name type="scientific">Phytophthora fragariae</name>
    <dbReference type="NCBI Taxonomy" id="53985"/>
    <lineage>
        <taxon>Eukaryota</taxon>
        <taxon>Sar</taxon>
        <taxon>Stramenopiles</taxon>
        <taxon>Oomycota</taxon>
        <taxon>Peronosporomycetes</taxon>
        <taxon>Peronosporales</taxon>
        <taxon>Peronosporaceae</taxon>
        <taxon>Phytophthora</taxon>
    </lineage>
</organism>
<dbReference type="AlphaFoldDB" id="A0A6A3LEX6"/>
<keyword evidence="13" id="KW-1185">Reference proteome</keyword>
<dbReference type="EMBL" id="QXFY01000273">
    <property type="protein sequence ID" value="KAE9349701.1"/>
    <property type="molecule type" value="Genomic_DNA"/>
</dbReference>
<proteinExistence type="predicted"/>
<dbReference type="EMBL" id="QXGB01000290">
    <property type="protein sequence ID" value="KAE9220908.1"/>
    <property type="molecule type" value="Genomic_DNA"/>
</dbReference>
<evidence type="ECO:0000313" key="5">
    <source>
        <dbReference type="EMBL" id="KAE9122406.1"/>
    </source>
</evidence>
<dbReference type="Proteomes" id="UP000476176">
    <property type="component" value="Unassembled WGS sequence"/>
</dbReference>
<evidence type="ECO:0000313" key="7">
    <source>
        <dbReference type="EMBL" id="KAE9220908.1"/>
    </source>
</evidence>
<evidence type="ECO:0000313" key="8">
    <source>
        <dbReference type="EMBL" id="KAE9242216.1"/>
    </source>
</evidence>
<dbReference type="Proteomes" id="UP000437068">
    <property type="component" value="Unassembled WGS sequence"/>
</dbReference>
<evidence type="ECO:0000313" key="14">
    <source>
        <dbReference type="Proteomes" id="UP000437068"/>
    </source>
</evidence>
<dbReference type="Proteomes" id="UP000429523">
    <property type="component" value="Unassembled WGS sequence"/>
</dbReference>
<gene>
    <name evidence="10" type="ORF">PF001_g6306</name>
    <name evidence="9" type="ORF">PF002_g8501</name>
    <name evidence="8" type="ORF">PF004_g6697</name>
    <name evidence="7" type="ORF">PF005_g7318</name>
    <name evidence="6" type="ORF">PF006_g6621</name>
    <name evidence="4" type="ORF">PF007_g7925</name>
    <name evidence="11" type="ORF">PF008_g6770</name>
    <name evidence="2" type="ORF">PF009_g8450</name>
    <name evidence="5" type="ORF">PF010_g6760</name>
    <name evidence="3" type="ORF">PF011_g6485</name>
</gene>
<dbReference type="EMBL" id="QXFZ01000322">
    <property type="protein sequence ID" value="KAE9121153.1"/>
    <property type="molecule type" value="Genomic_DNA"/>
</dbReference>
<dbReference type="Proteomes" id="UP000441208">
    <property type="component" value="Unassembled WGS sequence"/>
</dbReference>
<dbReference type="EMBL" id="QXFW01000274">
    <property type="protein sequence ID" value="KAE9017946.1"/>
    <property type="molecule type" value="Genomic_DNA"/>
</dbReference>
<evidence type="ECO:0000313" key="10">
    <source>
        <dbReference type="EMBL" id="KAE9318576.1"/>
    </source>
</evidence>
<comment type="caution">
    <text evidence="3">The sequence shown here is derived from an EMBL/GenBank/DDBJ whole genome shotgun (WGS) entry which is preliminary data.</text>
</comment>
<name>A0A6A3LEX6_9STRA</name>
<evidence type="ECO:0000256" key="1">
    <source>
        <dbReference type="SAM" id="SignalP"/>
    </source>
</evidence>
<dbReference type="EMBL" id="QXGC01000274">
    <property type="protein sequence ID" value="KAE9242216.1"/>
    <property type="molecule type" value="Genomic_DNA"/>
</dbReference>
<feature type="signal peptide" evidence="1">
    <location>
        <begin position="1"/>
        <end position="18"/>
    </location>
</feature>
<evidence type="ECO:0000313" key="18">
    <source>
        <dbReference type="Proteomes" id="UP000460718"/>
    </source>
</evidence>
<evidence type="ECO:0000313" key="12">
    <source>
        <dbReference type="Proteomes" id="UP000429523"/>
    </source>
</evidence>
<dbReference type="Proteomes" id="UP000488956">
    <property type="component" value="Unassembled WGS sequence"/>
</dbReference>
<dbReference type="Proteomes" id="UP000460718">
    <property type="component" value="Unassembled WGS sequence"/>
</dbReference>
<dbReference type="EMBL" id="QXGD01000334">
    <property type="protein sequence ID" value="KAE9242950.1"/>
    <property type="molecule type" value="Genomic_DNA"/>
</dbReference>
<evidence type="ECO:0000313" key="21">
    <source>
        <dbReference type="Proteomes" id="UP000488956"/>
    </source>
</evidence>
<feature type="chain" id="PRO_5036164917" evidence="1">
    <location>
        <begin position="19"/>
        <end position="54"/>
    </location>
</feature>
<evidence type="ECO:0000313" key="19">
    <source>
        <dbReference type="Proteomes" id="UP000476176"/>
    </source>
</evidence>
<protein>
    <submittedName>
        <fullName evidence="3">Uncharacterized protein</fullName>
    </submittedName>
</protein>
<evidence type="ECO:0000313" key="2">
    <source>
        <dbReference type="EMBL" id="KAE8941785.1"/>
    </source>
</evidence>
<keyword evidence="1" id="KW-0732">Signal</keyword>
<dbReference type="EMBL" id="QXGF01000341">
    <property type="protein sequence ID" value="KAE8941785.1"/>
    <property type="molecule type" value="Genomic_DNA"/>
</dbReference>
<dbReference type="Proteomes" id="UP000440732">
    <property type="component" value="Unassembled WGS sequence"/>
</dbReference>
<dbReference type="EMBL" id="QXFX01000276">
    <property type="protein sequence ID" value="KAE9122406.1"/>
    <property type="molecule type" value="Genomic_DNA"/>
</dbReference>
<evidence type="ECO:0000313" key="16">
    <source>
        <dbReference type="Proteomes" id="UP000440732"/>
    </source>
</evidence>
<evidence type="ECO:0000313" key="11">
    <source>
        <dbReference type="EMBL" id="KAE9349701.1"/>
    </source>
</evidence>
<evidence type="ECO:0000313" key="6">
    <source>
        <dbReference type="EMBL" id="KAE9148840.1"/>
    </source>
</evidence>
<sequence length="54" mass="5903">MVALGRSLLLPVGGCAVAANMNLKPTCTWTVNDTVWGQLRTLRWTTLSAVLRVF</sequence>
<dbReference type="Proteomes" id="UP000486351">
    <property type="component" value="Unassembled WGS sequence"/>
</dbReference>
<dbReference type="Proteomes" id="UP000433483">
    <property type="component" value="Unassembled WGS sequence"/>
</dbReference>
<dbReference type="EMBL" id="QXGA01000269">
    <property type="protein sequence ID" value="KAE9148840.1"/>
    <property type="molecule type" value="Genomic_DNA"/>
</dbReference>
<accession>A0A6A3LEX6</accession>
<evidence type="ECO:0000313" key="15">
    <source>
        <dbReference type="Proteomes" id="UP000440367"/>
    </source>
</evidence>